<sequence>MELEISKEDIESIKDYLKRRGKGMAWVGYSLKRRRFIEYCTNYFFLGGDTLYRKTGHGSEKVSGPIRFGRFMEEWPKRMVYKKHERKTRT</sequence>
<evidence type="ECO:0000313" key="1">
    <source>
        <dbReference type="EMBL" id="EIJ88435.1"/>
    </source>
</evidence>
<proteinExistence type="predicted"/>
<evidence type="ECO:0000313" key="2">
    <source>
        <dbReference type="Proteomes" id="UP000002872"/>
    </source>
</evidence>
<dbReference type="InParanoid" id="I3EGT8"/>
<dbReference type="VEuPathDB" id="MicrosporidiaDB:NEQG_01125"/>
<accession>I3EGT8</accession>
<organism evidence="1 2">
    <name type="scientific">Nematocida parisii (strain ERTm3)</name>
    <name type="common">Nematode killer fungus</name>
    <dbReference type="NCBI Taxonomy" id="935791"/>
    <lineage>
        <taxon>Eukaryota</taxon>
        <taxon>Fungi</taxon>
        <taxon>Fungi incertae sedis</taxon>
        <taxon>Microsporidia</taxon>
        <taxon>Nematocida</taxon>
    </lineage>
</organism>
<name>I3EGT8_NEMP3</name>
<keyword evidence="2" id="KW-1185">Reference proteome</keyword>
<dbReference type="HOGENOM" id="CLU_180215_0_0_1"/>
<dbReference type="OMA" id="HERKTRT"/>
<dbReference type="OrthoDB" id="10295342at2759"/>
<gene>
    <name evidence="1" type="ORF">NEQG_01125</name>
</gene>
<protein>
    <submittedName>
        <fullName evidence="1">Uncharacterized protein</fullName>
    </submittedName>
</protein>
<dbReference type="AlphaFoldDB" id="I3EGT8"/>
<dbReference type="EMBL" id="GL870878">
    <property type="protein sequence ID" value="EIJ88435.1"/>
    <property type="molecule type" value="Genomic_DNA"/>
</dbReference>
<reference evidence="1" key="1">
    <citation type="submission" date="2011-01" db="EMBL/GenBank/DDBJ databases">
        <title>The Genome Sequence of Nematocida parisii strain ERTm3.</title>
        <authorList>
            <consortium name="The Broad Institute Genome Sequencing Platform"/>
            <consortium name="The Broad Institute Genome Sequencing Center for Infectious Disease"/>
            <person name="Cuomo C."/>
            <person name="Troemel E."/>
            <person name="Young S.K."/>
            <person name="Zeng Q."/>
            <person name="Gargeya S."/>
            <person name="Fitzgerald M."/>
            <person name="Haas B."/>
            <person name="Abouelleil A."/>
            <person name="Alvarado L."/>
            <person name="Arachchi H.M."/>
            <person name="Berlin A."/>
            <person name="Chapman S.B."/>
            <person name="Gearin G."/>
            <person name="Goldberg J."/>
            <person name="Griggs A."/>
            <person name="Gujja S."/>
            <person name="Hansen M."/>
            <person name="Heiman D."/>
            <person name="Howarth C."/>
            <person name="Larimer J."/>
            <person name="Lui A."/>
            <person name="MacDonald P.J.P."/>
            <person name="McCowen C."/>
            <person name="Montmayeur A."/>
            <person name="Murphy C."/>
            <person name="Neiman D."/>
            <person name="Pearson M."/>
            <person name="Priest M."/>
            <person name="Roberts A."/>
            <person name="Saif S."/>
            <person name="Shea T."/>
            <person name="Sisk P."/>
            <person name="Stolte C."/>
            <person name="Sykes S."/>
            <person name="Wortman J."/>
            <person name="Nusbaum C."/>
            <person name="Birren B."/>
        </authorList>
    </citation>
    <scope>NUCLEOTIDE SEQUENCE</scope>
    <source>
        <strain evidence="1">ERTm3</strain>
    </source>
</reference>
<dbReference type="Proteomes" id="UP000002872">
    <property type="component" value="Unassembled WGS sequence"/>
</dbReference>